<comment type="caution">
    <text evidence="4">The sequence shown here is derived from an EMBL/GenBank/DDBJ whole genome shotgun (WGS) entry which is preliminary data.</text>
</comment>
<proteinExistence type="predicted"/>
<dbReference type="Proteomes" id="UP000037136">
    <property type="component" value="Unassembled WGS sequence"/>
</dbReference>
<feature type="signal peptide" evidence="2">
    <location>
        <begin position="1"/>
        <end position="18"/>
    </location>
</feature>
<dbReference type="OrthoDB" id="4925734at2759"/>
<dbReference type="AlphaFoldDB" id="A0A2A9P5Q2"/>
<evidence type="ECO:0000256" key="2">
    <source>
        <dbReference type="SAM" id="SignalP"/>
    </source>
</evidence>
<evidence type="ECO:0000259" key="3">
    <source>
        <dbReference type="Pfam" id="PF22596"/>
    </source>
</evidence>
<gene>
    <name evidence="4" type="ORF">XA68_16402</name>
</gene>
<accession>A0A2A9P5Q2</accession>
<feature type="domain" description="Pierisin-like" evidence="3">
    <location>
        <begin position="111"/>
        <end position="237"/>
    </location>
</feature>
<sequence>MKTRRVLALLMYLAIAASRFPRPDGLGAVYRRSGLPTSPADLDEILKFGNDNVSVSITWVDMASSTEHLLDSRMTKRNEPKRRPRPAPAKITALEAARKPTPRGSRPGYFYRGDFRPPEEVFKNGFKARGTDMDIRLHLRSSRRSGYVSISRSHRSAARHSFGPVWNRRYVGYLYRIAPHNLPDGYWIPELHQTTEVEASQEFAVAGDIPPENIQSVRTLHLKEPLKEAEWLKNPGYSYPPAQCEESFCYPSQGEPVKSDQRLRVVEEGLFEGQGELVAAVDSVANKHFERLARSYKINLDADDAVGELHDYVQQFRGYRQKVSVARSTSMLRRLNLNDPMTKAVLPYYIKSVKDSFEENHSVVKKLATITAIVPFAGCAFKTVEQAAEHGLVGTTDLHIAYNLDSYLCIASDVLLFTPLYPIGILTKIISPMLVAYAAGDLGQILDIDFVSNYREVEWNQTYGMVQRSISSYNYKVILQQSYGKEISASLFMISQQSALLWAGQLKALKDAGSEQEALATNKTFHDEFMAVQYQVCEELNRTNHRFEVEIAAEVGRTMTRLKKEHYRRFLTEYYTKMKDEEAKNIEYASPWVKLFPRMGHKKYWERVYELIDELWDSPDSKFDDRDIIWRVQRVVMTSLDLYECGKCNALYSGLFEALNQQDDMVIDEGSCFGLSTRRPINPSGRYMPTPAELEELRNPSKPITFLQFFKASPSILAMMLSV</sequence>
<dbReference type="SUPFAM" id="SSF56399">
    <property type="entry name" value="ADP-ribosylation"/>
    <property type="match status" value="1"/>
</dbReference>
<dbReference type="InterPro" id="IPR054695">
    <property type="entry name" value="Pierisin-like_dom"/>
</dbReference>
<evidence type="ECO:0000256" key="1">
    <source>
        <dbReference type="SAM" id="MobiDB-lite"/>
    </source>
</evidence>
<dbReference type="Pfam" id="PF22596">
    <property type="entry name" value="Scabin-like"/>
    <property type="match status" value="1"/>
</dbReference>
<protein>
    <recommendedName>
        <fullName evidence="3">Pierisin-like domain-containing protein</fullName>
    </recommendedName>
</protein>
<name>A0A2A9P5Q2_OPHUN</name>
<keyword evidence="2" id="KW-0732">Signal</keyword>
<dbReference type="Gene3D" id="3.90.210.10">
    <property type="entry name" value="Heat-Labile Enterotoxin, subunit A"/>
    <property type="match status" value="1"/>
</dbReference>
<evidence type="ECO:0000313" key="5">
    <source>
        <dbReference type="Proteomes" id="UP000037136"/>
    </source>
</evidence>
<organism evidence="4 5">
    <name type="scientific">Ophiocordyceps unilateralis</name>
    <name type="common">Zombie-ant fungus</name>
    <name type="synonym">Torrubia unilateralis</name>
    <dbReference type="NCBI Taxonomy" id="268505"/>
    <lineage>
        <taxon>Eukaryota</taxon>
        <taxon>Fungi</taxon>
        <taxon>Dikarya</taxon>
        <taxon>Ascomycota</taxon>
        <taxon>Pezizomycotina</taxon>
        <taxon>Sordariomycetes</taxon>
        <taxon>Hypocreomycetidae</taxon>
        <taxon>Hypocreales</taxon>
        <taxon>Ophiocordycipitaceae</taxon>
        <taxon>Ophiocordyceps</taxon>
    </lineage>
</organism>
<feature type="region of interest" description="Disordered" evidence="1">
    <location>
        <begin position="73"/>
        <end position="110"/>
    </location>
</feature>
<reference evidence="4 5" key="2">
    <citation type="journal article" date="2017" name="Sci. Rep.">
        <title>Ant-infecting Ophiocordyceps genomes reveal a high diversity of potential behavioral manipulation genes and a possible major role for enterotoxins.</title>
        <authorList>
            <person name="de Bekker C."/>
            <person name="Ohm R.A."/>
            <person name="Evans H.C."/>
            <person name="Brachmann A."/>
            <person name="Hughes D.P."/>
        </authorList>
    </citation>
    <scope>NUCLEOTIDE SEQUENCE [LARGE SCALE GENOMIC DNA]</scope>
    <source>
        <strain evidence="4 5">SC16a</strain>
    </source>
</reference>
<keyword evidence="5" id="KW-1185">Reference proteome</keyword>
<evidence type="ECO:0000313" key="4">
    <source>
        <dbReference type="EMBL" id="PFH56514.1"/>
    </source>
</evidence>
<feature type="chain" id="PRO_5012496174" description="Pierisin-like domain-containing protein" evidence="2">
    <location>
        <begin position="19"/>
        <end position="723"/>
    </location>
</feature>
<dbReference type="EMBL" id="LAZP02000563">
    <property type="protein sequence ID" value="PFH56514.1"/>
    <property type="molecule type" value="Genomic_DNA"/>
</dbReference>
<reference evidence="4 5" key="1">
    <citation type="journal article" date="2015" name="BMC Genomics">
        <title>Gene expression during zombie ant biting behavior reflects the complexity underlying fungal parasitic behavioral manipulation.</title>
        <authorList>
            <person name="de Bekker C."/>
            <person name="Ohm R.A."/>
            <person name="Loreto R.G."/>
            <person name="Sebastian A."/>
            <person name="Albert I."/>
            <person name="Merrow M."/>
            <person name="Brachmann A."/>
            <person name="Hughes D.P."/>
        </authorList>
    </citation>
    <scope>NUCLEOTIDE SEQUENCE [LARGE SCALE GENOMIC DNA]</scope>
    <source>
        <strain evidence="4 5">SC16a</strain>
    </source>
</reference>